<dbReference type="SMART" id="SM00066">
    <property type="entry name" value="GAL4"/>
    <property type="match status" value="1"/>
</dbReference>
<protein>
    <recommendedName>
        <fullName evidence="9">Zn(2)-C6 fungal-type domain-containing protein</fullName>
    </recommendedName>
</protein>
<feature type="compositionally biased region" description="Basic and acidic residues" evidence="8">
    <location>
        <begin position="618"/>
        <end position="628"/>
    </location>
</feature>
<feature type="region of interest" description="Disordered" evidence="8">
    <location>
        <begin position="86"/>
        <end position="127"/>
    </location>
</feature>
<evidence type="ECO:0000256" key="6">
    <source>
        <dbReference type="ARBA" id="ARBA00023163"/>
    </source>
</evidence>
<keyword evidence="6" id="KW-0804">Transcription</keyword>
<evidence type="ECO:0000256" key="8">
    <source>
        <dbReference type="SAM" id="MobiDB-lite"/>
    </source>
</evidence>
<feature type="compositionally biased region" description="Low complexity" evidence="8">
    <location>
        <begin position="643"/>
        <end position="658"/>
    </location>
</feature>
<feature type="region of interest" description="Disordered" evidence="8">
    <location>
        <begin position="1"/>
        <end position="22"/>
    </location>
</feature>
<keyword evidence="5" id="KW-0238">DNA-binding</keyword>
<evidence type="ECO:0000256" key="7">
    <source>
        <dbReference type="ARBA" id="ARBA00023242"/>
    </source>
</evidence>
<evidence type="ECO:0000256" key="4">
    <source>
        <dbReference type="ARBA" id="ARBA00023015"/>
    </source>
</evidence>
<dbReference type="OrthoDB" id="2595934at2759"/>
<comment type="caution">
    <text evidence="10">The sequence shown here is derived from an EMBL/GenBank/DDBJ whole genome shotgun (WGS) entry which is preliminary data.</text>
</comment>
<dbReference type="Gene3D" id="4.10.240.10">
    <property type="entry name" value="Zn(2)-C6 fungal-type DNA-binding domain"/>
    <property type="match status" value="1"/>
</dbReference>
<evidence type="ECO:0000313" key="10">
    <source>
        <dbReference type="EMBL" id="KAJ4479106.1"/>
    </source>
</evidence>
<dbReference type="GO" id="GO:0000976">
    <property type="term" value="F:transcription cis-regulatory region binding"/>
    <property type="evidence" value="ECO:0007669"/>
    <property type="project" value="TreeGrafter"/>
</dbReference>
<dbReference type="AlphaFoldDB" id="A0A9W9DPA4"/>
<dbReference type="GO" id="GO:0000981">
    <property type="term" value="F:DNA-binding transcription factor activity, RNA polymerase II-specific"/>
    <property type="evidence" value="ECO:0007669"/>
    <property type="project" value="InterPro"/>
</dbReference>
<feature type="compositionally biased region" description="Pro residues" evidence="8">
    <location>
        <begin position="102"/>
        <end position="115"/>
    </location>
</feature>
<dbReference type="InterPro" id="IPR001138">
    <property type="entry name" value="Zn2Cys6_DnaBD"/>
</dbReference>
<feature type="compositionally biased region" description="Low complexity" evidence="8">
    <location>
        <begin position="86"/>
        <end position="100"/>
    </location>
</feature>
<dbReference type="Pfam" id="PF00172">
    <property type="entry name" value="Zn_clus"/>
    <property type="match status" value="1"/>
</dbReference>
<proteinExistence type="predicted"/>
<dbReference type="InterPro" id="IPR036864">
    <property type="entry name" value="Zn2-C6_fun-type_DNA-bd_sf"/>
</dbReference>
<sequence>MSKRSSESSSSYNKPAKRSKASQACQSCRKFKTRCELLEFPSPSQGITCHRCKILNIQCSFESSNIIHLPSSQSHPETSRAILLNSASASGSASPSESNSFCPPPLPPNQLPSPTPSASEPSPRHYHDASINYGNVQQVRDLRPEDLVSDEIPWGSCSAQGGFDWTAAPILAIHELASKSDSHPFSSSRSPSTTDRDLRSVLTKNQIDRLLEIFEIQYAPWVCLPPRDPDQSSSELLNLIRCTVAARHLDAVTRVSVSPRLQKLTETSFLQRQLGSEPNPESIEALLMLSLWSPLTNAGYSVKRDGRALAFTAVGSAISLGLSEASVLRTQAIRMDQALPSPNLVDLTNKTRLWLATSTTESMTCVGTGRTPVSRTTEADLKFIDPTRVKNDASAREVRLGFISKMLGLVEQGCKIRLQSPSNFESFYVETQRLISTIRCLNSFIKPLPLTTRYEPFFFDMCVLQFHGWNLVLLHHFLRELRTVMDGYNSQSWMVTLYRGTPIPLIYGHEAVESAQHVLSIFLSQNDTTLLAAAPDHVFSLITFSATWIIISNFSMHQLNGVNLGWANDQLICLVAEKLSHIAHSPEHLPAQCAHFIMRLVHIWETRNTRRSPTSFGRQEEKSREDYPVRTMPQMSAERTTVEETFPETQSSSTSSPSEVEEHLRYQQQQQPAQAQMMNYVSDDLNHSMLSGVGFGQEWSEASDMLMDATFWTTFMENLNSDAPGFESTQT</sequence>
<evidence type="ECO:0000259" key="9">
    <source>
        <dbReference type="PROSITE" id="PS50048"/>
    </source>
</evidence>
<accession>A0A9W9DPA4</accession>
<evidence type="ECO:0000256" key="3">
    <source>
        <dbReference type="ARBA" id="ARBA00022833"/>
    </source>
</evidence>
<evidence type="ECO:0000256" key="5">
    <source>
        <dbReference type="ARBA" id="ARBA00023125"/>
    </source>
</evidence>
<dbReference type="EMBL" id="JAOTPV010000008">
    <property type="protein sequence ID" value="KAJ4479106.1"/>
    <property type="molecule type" value="Genomic_DNA"/>
</dbReference>
<dbReference type="PROSITE" id="PS50048">
    <property type="entry name" value="ZN2_CY6_FUNGAL_2"/>
    <property type="match status" value="1"/>
</dbReference>
<dbReference type="SUPFAM" id="SSF57701">
    <property type="entry name" value="Zn2/Cys6 DNA-binding domain"/>
    <property type="match status" value="1"/>
</dbReference>
<dbReference type="CDD" id="cd12148">
    <property type="entry name" value="fungal_TF_MHR"/>
    <property type="match status" value="1"/>
</dbReference>
<feature type="domain" description="Zn(2)-C6 fungal-type" evidence="9">
    <location>
        <begin position="24"/>
        <end position="61"/>
    </location>
</feature>
<dbReference type="GO" id="GO:0005634">
    <property type="term" value="C:nucleus"/>
    <property type="evidence" value="ECO:0007669"/>
    <property type="project" value="UniProtKB-SubCell"/>
</dbReference>
<feature type="region of interest" description="Disordered" evidence="8">
    <location>
        <begin position="611"/>
        <end position="659"/>
    </location>
</feature>
<keyword evidence="3" id="KW-0862">Zinc</keyword>
<keyword evidence="2" id="KW-0479">Metal-binding</keyword>
<dbReference type="PANTHER" id="PTHR31845:SF34">
    <property type="entry name" value="TRANSCRIPTIONAL ACTIVATOR OF PROTEASES PRTT"/>
    <property type="match status" value="1"/>
</dbReference>
<organism evidence="10 11">
    <name type="scientific">Lentinula aciculospora</name>
    <dbReference type="NCBI Taxonomy" id="153920"/>
    <lineage>
        <taxon>Eukaryota</taxon>
        <taxon>Fungi</taxon>
        <taxon>Dikarya</taxon>
        <taxon>Basidiomycota</taxon>
        <taxon>Agaricomycotina</taxon>
        <taxon>Agaricomycetes</taxon>
        <taxon>Agaricomycetidae</taxon>
        <taxon>Agaricales</taxon>
        <taxon>Marasmiineae</taxon>
        <taxon>Omphalotaceae</taxon>
        <taxon>Lentinula</taxon>
    </lineage>
</organism>
<comment type="subcellular location">
    <subcellularLocation>
        <location evidence="1">Nucleus</location>
    </subcellularLocation>
</comment>
<gene>
    <name evidence="10" type="ORF">J3R30DRAFT_3289341</name>
</gene>
<dbReference type="PANTHER" id="PTHR31845">
    <property type="entry name" value="FINGER DOMAIN PROTEIN, PUTATIVE-RELATED"/>
    <property type="match status" value="1"/>
</dbReference>
<dbReference type="InterPro" id="IPR051089">
    <property type="entry name" value="prtT"/>
</dbReference>
<evidence type="ECO:0000313" key="11">
    <source>
        <dbReference type="Proteomes" id="UP001150266"/>
    </source>
</evidence>
<dbReference type="CDD" id="cd00067">
    <property type="entry name" value="GAL4"/>
    <property type="match status" value="1"/>
</dbReference>
<keyword evidence="11" id="KW-1185">Reference proteome</keyword>
<dbReference type="GO" id="GO:0008270">
    <property type="term" value="F:zinc ion binding"/>
    <property type="evidence" value="ECO:0007669"/>
    <property type="project" value="InterPro"/>
</dbReference>
<keyword evidence="4" id="KW-0805">Transcription regulation</keyword>
<reference evidence="10" key="1">
    <citation type="submission" date="2022-08" db="EMBL/GenBank/DDBJ databases">
        <title>A Global Phylogenomic Analysis of the Shiitake Genus Lentinula.</title>
        <authorList>
            <consortium name="DOE Joint Genome Institute"/>
            <person name="Sierra-Patev S."/>
            <person name="Min B."/>
            <person name="Naranjo-Ortiz M."/>
            <person name="Looney B."/>
            <person name="Konkel Z."/>
            <person name="Slot J.C."/>
            <person name="Sakamoto Y."/>
            <person name="Steenwyk J.L."/>
            <person name="Rokas A."/>
            <person name="Carro J."/>
            <person name="Camarero S."/>
            <person name="Ferreira P."/>
            <person name="Molpeceres G."/>
            <person name="Ruiz-Duenas F.J."/>
            <person name="Serrano A."/>
            <person name="Henrissat B."/>
            <person name="Drula E."/>
            <person name="Hughes K.W."/>
            <person name="Mata J.L."/>
            <person name="Ishikawa N.K."/>
            <person name="Vargas-Isla R."/>
            <person name="Ushijima S."/>
            <person name="Smith C.A."/>
            <person name="Ahrendt S."/>
            <person name="Andreopoulos W."/>
            <person name="He G."/>
            <person name="Labutti K."/>
            <person name="Lipzen A."/>
            <person name="Ng V."/>
            <person name="Riley R."/>
            <person name="Sandor L."/>
            <person name="Barry K."/>
            <person name="Martinez A.T."/>
            <person name="Xiao Y."/>
            <person name="Gibbons J.G."/>
            <person name="Terashima K."/>
            <person name="Grigoriev I.V."/>
            <person name="Hibbett D.S."/>
        </authorList>
    </citation>
    <scope>NUCLEOTIDE SEQUENCE</scope>
    <source>
        <strain evidence="10">JLM2183</strain>
    </source>
</reference>
<keyword evidence="7" id="KW-0539">Nucleus</keyword>
<dbReference type="Proteomes" id="UP001150266">
    <property type="component" value="Unassembled WGS sequence"/>
</dbReference>
<name>A0A9W9DPA4_9AGAR</name>
<evidence type="ECO:0000256" key="1">
    <source>
        <dbReference type="ARBA" id="ARBA00004123"/>
    </source>
</evidence>
<evidence type="ECO:0000256" key="2">
    <source>
        <dbReference type="ARBA" id="ARBA00022723"/>
    </source>
</evidence>